<feature type="transmembrane region" description="Helical" evidence="1">
    <location>
        <begin position="237"/>
        <end position="256"/>
    </location>
</feature>
<evidence type="ECO:0000313" key="4">
    <source>
        <dbReference type="Proteomes" id="UP000008721"/>
    </source>
</evidence>
<gene>
    <name evidence="3" type="ordered locus">Sulku_1691</name>
</gene>
<evidence type="ECO:0000256" key="1">
    <source>
        <dbReference type="SAM" id="Phobius"/>
    </source>
</evidence>
<dbReference type="Proteomes" id="UP000008721">
    <property type="component" value="Chromosome"/>
</dbReference>
<feature type="transmembrane region" description="Helical" evidence="1">
    <location>
        <begin position="276"/>
        <end position="297"/>
    </location>
</feature>
<dbReference type="EMBL" id="CP002355">
    <property type="protein sequence ID" value="ADR34352.1"/>
    <property type="molecule type" value="Genomic_DNA"/>
</dbReference>
<dbReference type="STRING" id="709032.Sulku_1691"/>
<accession>E4U0N5</accession>
<dbReference type="eggNOG" id="ENOG503328Q">
    <property type="taxonomic scope" value="Bacteria"/>
</dbReference>
<evidence type="ECO:0000259" key="2">
    <source>
        <dbReference type="Pfam" id="PF19658"/>
    </source>
</evidence>
<keyword evidence="1" id="KW-0472">Membrane</keyword>
<sequence>MVKLIITFGATDGKKTFKTKDELLNFLSDQKSFWQTFFSGSQHPTNTFNSHIGSQIDRMVQNANAINETNDSQSQNSLNYISNLFAEATIIYSESKSAKFVQQVAQKDQNFARYLVGYFTKQLYSYTNDPTAFRAIFEGMKFDSGITSNIDAEKEALGSLKSEWDDNLTALKNAFEAAHGQVVQTQDTLTTYYTNLQTQFDEFKTTKENEFKSVIETYDQKLALQAPVEYWKNRSMWSYRIAGGLGVLFFIAIWIILANFEPIAKDVAAGLTNKDYYPLIQFASITVVAIWMLRIIVKIFYSKLHLAEEAKEKEMFIKTYLSMLRESNGIKDESDRHLILQSIFAPSKNGIIQDDGLPMNVIENIVKARS</sequence>
<keyword evidence="1" id="KW-1133">Transmembrane helix</keyword>
<dbReference type="InterPro" id="IPR046159">
    <property type="entry name" value="DUF6161"/>
</dbReference>
<dbReference type="AlphaFoldDB" id="E4U0N5"/>
<proteinExistence type="predicted"/>
<feature type="domain" description="DUF6161" evidence="2">
    <location>
        <begin position="167"/>
        <end position="356"/>
    </location>
</feature>
<protein>
    <recommendedName>
        <fullName evidence="2">DUF6161 domain-containing protein</fullName>
    </recommendedName>
</protein>
<evidence type="ECO:0000313" key="3">
    <source>
        <dbReference type="EMBL" id="ADR34352.1"/>
    </source>
</evidence>
<name>E4U0N5_SULKY</name>
<keyword evidence="4" id="KW-1185">Reference proteome</keyword>
<dbReference type="HOGENOM" id="CLU_747887_0_0_7"/>
<dbReference type="Pfam" id="PF19658">
    <property type="entry name" value="DUF6161"/>
    <property type="match status" value="1"/>
</dbReference>
<keyword evidence="1" id="KW-0812">Transmembrane</keyword>
<dbReference type="KEGG" id="sku:Sulku_1691"/>
<organism evidence="3 4">
    <name type="scientific">Sulfuricurvum kujiense (strain ATCC BAA-921 / DSM 16994 / JCM 11577 / YK-1)</name>
    <dbReference type="NCBI Taxonomy" id="709032"/>
    <lineage>
        <taxon>Bacteria</taxon>
        <taxon>Pseudomonadati</taxon>
        <taxon>Campylobacterota</taxon>
        <taxon>Epsilonproteobacteria</taxon>
        <taxon>Campylobacterales</taxon>
        <taxon>Sulfurimonadaceae</taxon>
        <taxon>Sulfuricurvum</taxon>
    </lineage>
</organism>
<reference evidence="3 4" key="1">
    <citation type="journal article" date="2012" name="Stand. Genomic Sci.">
        <title>Complete genome sequence of the sulfur compounds oxidizing chemolithoautotroph Sulfuricurvum kujiense type strain (YK-1(T)).</title>
        <authorList>
            <person name="Han C."/>
            <person name="Kotsyurbenko O."/>
            <person name="Chertkov O."/>
            <person name="Held B."/>
            <person name="Lapidus A."/>
            <person name="Nolan M."/>
            <person name="Lucas S."/>
            <person name="Hammon N."/>
            <person name="Deshpande S."/>
            <person name="Cheng J.F."/>
            <person name="Tapia R."/>
            <person name="Goodwin L.A."/>
            <person name="Pitluck S."/>
            <person name="Liolios K."/>
            <person name="Pagani I."/>
            <person name="Ivanova N."/>
            <person name="Mavromatis K."/>
            <person name="Mikhailova N."/>
            <person name="Pati A."/>
            <person name="Chen A."/>
            <person name="Palaniappan K."/>
            <person name="Land M."/>
            <person name="Hauser L."/>
            <person name="Chang Y.J."/>
            <person name="Jeffries C.D."/>
            <person name="Brambilla E.M."/>
            <person name="Rohde M."/>
            <person name="Spring S."/>
            <person name="Sikorski J."/>
            <person name="Goker M."/>
            <person name="Woyke T."/>
            <person name="Bristow J."/>
            <person name="Eisen J.A."/>
            <person name="Markowitz V."/>
            <person name="Hugenholtz P."/>
            <person name="Kyrpides N.C."/>
            <person name="Klenk H.P."/>
            <person name="Detter J.C."/>
        </authorList>
    </citation>
    <scope>NUCLEOTIDE SEQUENCE [LARGE SCALE GENOMIC DNA]</scope>
    <source>
        <strain evidence="4">ATCC BAA-921 / DSM 16994 / JCM 11577 / YK-1</strain>
    </source>
</reference>